<proteinExistence type="predicted"/>
<dbReference type="Proteomes" id="UP000789702">
    <property type="component" value="Unassembled WGS sequence"/>
</dbReference>
<name>A0ACA9N008_9GLOM</name>
<comment type="caution">
    <text evidence="1">The sequence shown here is derived from an EMBL/GenBank/DDBJ whole genome shotgun (WGS) entry which is preliminary data.</text>
</comment>
<feature type="non-terminal residue" evidence="1">
    <location>
        <position position="1"/>
    </location>
</feature>
<organism evidence="1 2">
    <name type="scientific">Dentiscutata heterogama</name>
    <dbReference type="NCBI Taxonomy" id="1316150"/>
    <lineage>
        <taxon>Eukaryota</taxon>
        <taxon>Fungi</taxon>
        <taxon>Fungi incertae sedis</taxon>
        <taxon>Mucoromycota</taxon>
        <taxon>Glomeromycotina</taxon>
        <taxon>Glomeromycetes</taxon>
        <taxon>Diversisporales</taxon>
        <taxon>Gigasporaceae</taxon>
        <taxon>Dentiscutata</taxon>
    </lineage>
</organism>
<dbReference type="EMBL" id="CAJVPU010012567">
    <property type="protein sequence ID" value="CAG8624680.1"/>
    <property type="molecule type" value="Genomic_DNA"/>
</dbReference>
<evidence type="ECO:0000313" key="2">
    <source>
        <dbReference type="Proteomes" id="UP000789702"/>
    </source>
</evidence>
<evidence type="ECO:0000313" key="1">
    <source>
        <dbReference type="EMBL" id="CAG8624680.1"/>
    </source>
</evidence>
<gene>
    <name evidence="1" type="ORF">DHETER_LOCUS8157</name>
</gene>
<protein>
    <submittedName>
        <fullName evidence="1">3901_t:CDS:1</fullName>
    </submittedName>
</protein>
<keyword evidence="2" id="KW-1185">Reference proteome</keyword>
<reference evidence="1" key="1">
    <citation type="submission" date="2021-06" db="EMBL/GenBank/DDBJ databases">
        <authorList>
            <person name="Kallberg Y."/>
            <person name="Tangrot J."/>
            <person name="Rosling A."/>
        </authorList>
    </citation>
    <scope>NUCLEOTIDE SEQUENCE</scope>
    <source>
        <strain evidence="1">IL203A</strain>
    </source>
</reference>
<accession>A0ACA9N008</accession>
<sequence>NNEYNSNSITCTSSYANSNIDPYADPYADPYVDPYSDSYADLCINPYTSSDAEP</sequence>